<gene>
    <name evidence="1" type="ORF">M8818_000487</name>
</gene>
<proteinExistence type="predicted"/>
<keyword evidence="2" id="KW-1185">Reference proteome</keyword>
<dbReference type="Proteomes" id="UP001320706">
    <property type="component" value="Unassembled WGS sequence"/>
</dbReference>
<name>A0ACC3SN06_9PEZI</name>
<reference evidence="1" key="1">
    <citation type="submission" date="2024-02" db="EMBL/GenBank/DDBJ databases">
        <title>Metagenome Assembled Genome of Zalaria obscura JY119.</title>
        <authorList>
            <person name="Vighnesh L."/>
            <person name="Jagadeeshwari U."/>
            <person name="Venkata Ramana C."/>
            <person name="Sasikala C."/>
        </authorList>
    </citation>
    <scope>NUCLEOTIDE SEQUENCE</scope>
    <source>
        <strain evidence="1">JY119</strain>
    </source>
</reference>
<accession>A0ACC3SN06</accession>
<evidence type="ECO:0000313" key="2">
    <source>
        <dbReference type="Proteomes" id="UP001320706"/>
    </source>
</evidence>
<evidence type="ECO:0000313" key="1">
    <source>
        <dbReference type="EMBL" id="KAK8220071.1"/>
    </source>
</evidence>
<comment type="caution">
    <text evidence="1">The sequence shown here is derived from an EMBL/GenBank/DDBJ whole genome shotgun (WGS) entry which is preliminary data.</text>
</comment>
<organism evidence="1 2">
    <name type="scientific">Zalaria obscura</name>
    <dbReference type="NCBI Taxonomy" id="2024903"/>
    <lineage>
        <taxon>Eukaryota</taxon>
        <taxon>Fungi</taxon>
        <taxon>Dikarya</taxon>
        <taxon>Ascomycota</taxon>
        <taxon>Pezizomycotina</taxon>
        <taxon>Dothideomycetes</taxon>
        <taxon>Dothideomycetidae</taxon>
        <taxon>Dothideales</taxon>
        <taxon>Zalariaceae</taxon>
        <taxon>Zalaria</taxon>
    </lineage>
</organism>
<sequence>MPSSRVPAGQASGHPYFGYQKAVERANSKRVGFLGALFGARAVEGRLVTKNKETEDEGQAGEAGDEEGSADAEDGEKSADDKEEESKGSTAGAGDTNGSSEAGKPATAPGAEAEKTGVDETVGGIVRNEKPAELTCAGRSRTKREEREQVGLYNESKWYIDGVFKRRKLAQIPEPSSNKGSGEPPEVPNDGWLTVTTITEAEDNEDNPLLYMSGALGT</sequence>
<protein>
    <submittedName>
        <fullName evidence="1">Uncharacterized protein</fullName>
    </submittedName>
</protein>
<dbReference type="EMBL" id="JAMKPW020000002">
    <property type="protein sequence ID" value="KAK8220071.1"/>
    <property type="molecule type" value="Genomic_DNA"/>
</dbReference>